<dbReference type="PANTHER" id="PTHR43162">
    <property type="match status" value="1"/>
</dbReference>
<dbReference type="SUPFAM" id="SSF51735">
    <property type="entry name" value="NAD(P)-binding Rossmann-fold domains"/>
    <property type="match status" value="1"/>
</dbReference>
<dbReference type="Pfam" id="PF13460">
    <property type="entry name" value="NAD_binding_10"/>
    <property type="match status" value="1"/>
</dbReference>
<dbReference type="EMBL" id="CP035494">
    <property type="protein sequence ID" value="QAY59562.1"/>
    <property type="molecule type" value="Genomic_DNA"/>
</dbReference>
<keyword evidence="3" id="KW-1185">Reference proteome</keyword>
<dbReference type="KEGG" id="mprt:ET475_05890"/>
<dbReference type="AlphaFoldDB" id="A0A4P6EBI7"/>
<evidence type="ECO:0000259" key="1">
    <source>
        <dbReference type="Pfam" id="PF13460"/>
    </source>
</evidence>
<proteinExistence type="predicted"/>
<feature type="domain" description="NAD(P)-binding" evidence="1">
    <location>
        <begin position="8"/>
        <end position="189"/>
    </location>
</feature>
<evidence type="ECO:0000313" key="2">
    <source>
        <dbReference type="EMBL" id="QAY59562.1"/>
    </source>
</evidence>
<dbReference type="Gene3D" id="3.90.25.10">
    <property type="entry name" value="UDP-galactose 4-epimerase, domain 1"/>
    <property type="match status" value="1"/>
</dbReference>
<reference evidence="2 3" key="1">
    <citation type="submission" date="2019-01" db="EMBL/GenBank/DDBJ databases">
        <title>Genome sequencing of strain DFW100M-13.</title>
        <authorList>
            <person name="Heo J."/>
            <person name="Kim S.-J."/>
            <person name="Kim J.-S."/>
            <person name="Hong S.-B."/>
            <person name="Kwon S.-W."/>
        </authorList>
    </citation>
    <scope>NUCLEOTIDE SEQUENCE [LARGE SCALE GENOMIC DNA]</scope>
    <source>
        <strain evidence="2 3">DFW100M-13</strain>
    </source>
</reference>
<dbReference type="InterPro" id="IPR036291">
    <property type="entry name" value="NAD(P)-bd_dom_sf"/>
</dbReference>
<protein>
    <recommendedName>
        <fullName evidence="1">NAD(P)-binding domain-containing protein</fullName>
    </recommendedName>
</protein>
<sequence>MIVITTPTGHIGSRLVQLLLERGEQLRVIVRDASRLAAEVRTRVDVVEGSHNDPAVLDRALAGADALFWLVPPNPRAPSAAEHYLDFARAGAAAVSRQGVGHVVGVTSAGHGWTSPAGVLSAAFVMDAELAASGAAYRALSMPYYLENLLGQLDAIRSGAFSLTCAADRPLASIATDDIAAAAAELLTDLSWSGTADVPLYGPDRLTPSEMAAVMAEELGMPVAYRRMMLDEFAALLKAHGASARTVQDLTEMFAAQDGGIYDEDWPRAQIAPTHFRTWCRQVLAPLMRDAVA</sequence>
<dbReference type="InterPro" id="IPR051604">
    <property type="entry name" value="Ergot_Alk_Oxidoreductase"/>
</dbReference>
<organism evidence="2 3">
    <name type="scientific">Microbacterium protaetiae</name>
    <dbReference type="NCBI Taxonomy" id="2509458"/>
    <lineage>
        <taxon>Bacteria</taxon>
        <taxon>Bacillati</taxon>
        <taxon>Actinomycetota</taxon>
        <taxon>Actinomycetes</taxon>
        <taxon>Micrococcales</taxon>
        <taxon>Microbacteriaceae</taxon>
        <taxon>Microbacterium</taxon>
    </lineage>
</organism>
<accession>A0A4P6EBI7</accession>
<dbReference type="Gene3D" id="3.40.50.720">
    <property type="entry name" value="NAD(P)-binding Rossmann-like Domain"/>
    <property type="match status" value="1"/>
</dbReference>
<name>A0A4P6EBI7_9MICO</name>
<dbReference type="PANTHER" id="PTHR43162:SF1">
    <property type="entry name" value="PRESTALK A DIFFERENTIATION PROTEIN A"/>
    <property type="match status" value="1"/>
</dbReference>
<dbReference type="Proteomes" id="UP000293995">
    <property type="component" value="Chromosome"/>
</dbReference>
<evidence type="ECO:0000313" key="3">
    <source>
        <dbReference type="Proteomes" id="UP000293995"/>
    </source>
</evidence>
<gene>
    <name evidence="2" type="ORF">ET475_05890</name>
</gene>
<dbReference type="RefSeq" id="WP_129387128.1">
    <property type="nucleotide sequence ID" value="NZ_CP035494.1"/>
</dbReference>
<dbReference type="OrthoDB" id="4632815at2"/>
<dbReference type="InterPro" id="IPR016040">
    <property type="entry name" value="NAD(P)-bd_dom"/>
</dbReference>